<comment type="similarity">
    <text evidence="3 11">Belongs to the dolichyldiphosphatase family.</text>
</comment>
<organism evidence="13 14">
    <name type="scientific">Penicillium salamii</name>
    <dbReference type="NCBI Taxonomy" id="1612424"/>
    <lineage>
        <taxon>Eukaryota</taxon>
        <taxon>Fungi</taxon>
        <taxon>Dikarya</taxon>
        <taxon>Ascomycota</taxon>
        <taxon>Pezizomycotina</taxon>
        <taxon>Eurotiomycetes</taxon>
        <taxon>Eurotiomycetidae</taxon>
        <taxon>Eurotiales</taxon>
        <taxon>Aspergillaceae</taxon>
        <taxon>Penicillium</taxon>
    </lineage>
</organism>
<protein>
    <recommendedName>
        <fullName evidence="11">Dolichyldiphosphatase</fullName>
        <ecNumber evidence="11">3.6.1.43</ecNumber>
    </recommendedName>
</protein>
<keyword evidence="4 11" id="KW-0812">Transmembrane</keyword>
<comment type="function">
    <text evidence="9 11">Required for efficient N-glycosylation. Necessary for maintaining optimal levels of dolichol-linked oligosaccharides. Hydrolyzes dolichyl pyrophosphate at a very high rate and dolichyl monophosphate at a much lower rate. Does not act on phosphatidate.</text>
</comment>
<keyword evidence="8 11" id="KW-0472">Membrane</keyword>
<evidence type="ECO:0000259" key="12">
    <source>
        <dbReference type="SMART" id="SM00014"/>
    </source>
</evidence>
<evidence type="ECO:0000313" key="14">
    <source>
        <dbReference type="Proteomes" id="UP001152592"/>
    </source>
</evidence>
<evidence type="ECO:0000256" key="6">
    <source>
        <dbReference type="ARBA" id="ARBA00022824"/>
    </source>
</evidence>
<evidence type="ECO:0000256" key="3">
    <source>
        <dbReference type="ARBA" id="ARBA00005518"/>
    </source>
</evidence>
<evidence type="ECO:0000256" key="7">
    <source>
        <dbReference type="ARBA" id="ARBA00022989"/>
    </source>
</evidence>
<dbReference type="InterPro" id="IPR000326">
    <property type="entry name" value="PAP2/HPO"/>
</dbReference>
<dbReference type="GO" id="GO:0005789">
    <property type="term" value="C:endoplasmic reticulum membrane"/>
    <property type="evidence" value="ECO:0007669"/>
    <property type="project" value="UniProtKB-SubCell"/>
</dbReference>
<reference evidence="13" key="1">
    <citation type="submission" date="2021-07" db="EMBL/GenBank/DDBJ databases">
        <authorList>
            <person name="Branca A.L. A."/>
        </authorList>
    </citation>
    <scope>NUCLEOTIDE SEQUENCE</scope>
</reference>
<dbReference type="GO" id="GO:0006487">
    <property type="term" value="P:protein N-linked glycosylation"/>
    <property type="evidence" value="ECO:0007669"/>
    <property type="project" value="UniProtKB-UniRule"/>
</dbReference>
<dbReference type="Pfam" id="PF01569">
    <property type="entry name" value="PAP2"/>
    <property type="match status" value="1"/>
</dbReference>
<evidence type="ECO:0000256" key="1">
    <source>
        <dbReference type="ARBA" id="ARBA00004477"/>
    </source>
</evidence>
<evidence type="ECO:0000313" key="13">
    <source>
        <dbReference type="EMBL" id="CAG8386404.1"/>
    </source>
</evidence>
<comment type="caution">
    <text evidence="13">The sequence shown here is derived from an EMBL/GenBank/DDBJ whole genome shotgun (WGS) entry which is preliminary data.</text>
</comment>
<evidence type="ECO:0000256" key="5">
    <source>
        <dbReference type="ARBA" id="ARBA00022801"/>
    </source>
</evidence>
<dbReference type="EMBL" id="CAJVPD010000240">
    <property type="protein sequence ID" value="CAG8386404.1"/>
    <property type="molecule type" value="Genomic_DNA"/>
</dbReference>
<gene>
    <name evidence="13" type="ORF">PSALAMII_LOCUS6269</name>
</gene>
<keyword evidence="7 11" id="KW-1133">Transmembrane helix</keyword>
<evidence type="ECO:0000256" key="8">
    <source>
        <dbReference type="ARBA" id="ARBA00023136"/>
    </source>
</evidence>
<keyword evidence="5 11" id="KW-0378">Hydrolase</keyword>
<evidence type="ECO:0000256" key="11">
    <source>
        <dbReference type="RuleBase" id="RU367078"/>
    </source>
</evidence>
<dbReference type="AlphaFoldDB" id="A0A9W4JEI4"/>
<dbReference type="Gene3D" id="1.20.144.10">
    <property type="entry name" value="Phosphatidic acid phosphatase type 2/haloperoxidase"/>
    <property type="match status" value="1"/>
</dbReference>
<dbReference type="InterPro" id="IPR039667">
    <property type="entry name" value="Dolichyldiphosphatase_PAP2"/>
</dbReference>
<sequence length="231" mass="25808">MGDTPLASLSLTHVHYNPDDQLSLASAWVALIPQALCVSYATLIWSTREVEVILMFVGQMGCEGLNFVLKRLIKEERPKEMFGKGYGMPSSHAQFMTFFSVYLTFFLLFRHSKASASSYPNAAVLLRFLVMLALCLGAAGVAASRVYLNYHTPKQVLAGCGAGFTCACAWFVVTSLLRRTGWIEWGLELTISRLMRVRDLVVSEDLAEAGWQRWETQRLKLRDSKKGKKAA</sequence>
<proteinExistence type="inferred from homology"/>
<evidence type="ECO:0000256" key="2">
    <source>
        <dbReference type="ARBA" id="ARBA00004922"/>
    </source>
</evidence>
<dbReference type="CDD" id="cd03382">
    <property type="entry name" value="PAP2_dolichyldiphosphatase"/>
    <property type="match status" value="1"/>
</dbReference>
<dbReference type="SUPFAM" id="SSF48317">
    <property type="entry name" value="Acid phosphatase/Vanadium-dependent haloperoxidase"/>
    <property type="match status" value="1"/>
</dbReference>
<feature type="domain" description="Phosphatidic acid phosphatase type 2/haloperoxidase" evidence="12">
    <location>
        <begin position="52"/>
        <end position="171"/>
    </location>
</feature>
<keyword evidence="6 11" id="KW-0256">Endoplasmic reticulum</keyword>
<name>A0A9W4JEI4_9EURO</name>
<feature type="transmembrane region" description="Helical" evidence="11">
    <location>
        <begin position="124"/>
        <end position="144"/>
    </location>
</feature>
<dbReference type="GO" id="GO:0047874">
    <property type="term" value="F:dolichyldiphosphatase activity"/>
    <property type="evidence" value="ECO:0007669"/>
    <property type="project" value="UniProtKB-UniRule"/>
</dbReference>
<dbReference type="PANTHER" id="PTHR11247:SF1">
    <property type="entry name" value="DOLICHYLDIPHOSPHATASE 1"/>
    <property type="match status" value="1"/>
</dbReference>
<evidence type="ECO:0000256" key="10">
    <source>
        <dbReference type="ARBA" id="ARBA00047349"/>
    </source>
</evidence>
<dbReference type="GO" id="GO:0008610">
    <property type="term" value="P:lipid biosynthetic process"/>
    <property type="evidence" value="ECO:0007669"/>
    <property type="project" value="TreeGrafter"/>
</dbReference>
<dbReference type="Proteomes" id="UP001152592">
    <property type="component" value="Unassembled WGS sequence"/>
</dbReference>
<dbReference type="FunFam" id="1.20.144.10:FF:000003">
    <property type="entry name" value="Dolichyldiphosphatase 1"/>
    <property type="match status" value="1"/>
</dbReference>
<evidence type="ECO:0000256" key="9">
    <source>
        <dbReference type="ARBA" id="ARBA00024907"/>
    </source>
</evidence>
<comment type="pathway">
    <text evidence="2 11">Protein modification; protein glycosylation.</text>
</comment>
<accession>A0A9W4JEI4</accession>
<dbReference type="InterPro" id="IPR036938">
    <property type="entry name" value="PAP2/HPO_sf"/>
</dbReference>
<dbReference type="OrthoDB" id="302705at2759"/>
<evidence type="ECO:0000256" key="4">
    <source>
        <dbReference type="ARBA" id="ARBA00022692"/>
    </source>
</evidence>
<comment type="catalytic activity">
    <reaction evidence="10 11">
        <text>a di-trans,poly-cis-dolichyl diphosphate + H2O = a di-trans,poly-cis-dolichyl phosphate + phosphate + H(+)</text>
        <dbReference type="Rhea" id="RHEA:14385"/>
        <dbReference type="Rhea" id="RHEA-COMP:19498"/>
        <dbReference type="Rhea" id="RHEA-COMP:19506"/>
        <dbReference type="ChEBI" id="CHEBI:15377"/>
        <dbReference type="ChEBI" id="CHEBI:15378"/>
        <dbReference type="ChEBI" id="CHEBI:43474"/>
        <dbReference type="ChEBI" id="CHEBI:57497"/>
        <dbReference type="ChEBI" id="CHEBI:57683"/>
        <dbReference type="EC" id="3.6.1.43"/>
    </reaction>
</comment>
<feature type="transmembrane region" description="Helical" evidence="11">
    <location>
        <begin position="156"/>
        <end position="177"/>
    </location>
</feature>
<comment type="subcellular location">
    <subcellularLocation>
        <location evidence="1 11">Endoplasmic reticulum membrane</location>
        <topology evidence="1 11">Multi-pass membrane protein</topology>
    </subcellularLocation>
</comment>
<dbReference type="EC" id="3.6.1.43" evidence="11"/>
<dbReference type="SMART" id="SM00014">
    <property type="entry name" value="acidPPc"/>
    <property type="match status" value="1"/>
</dbReference>
<dbReference type="PANTHER" id="PTHR11247">
    <property type="entry name" value="PALMITOYL-PROTEIN THIOESTERASE/DOLICHYLDIPHOSPHATASE 1"/>
    <property type="match status" value="1"/>
</dbReference>
<feature type="transmembrane region" description="Helical" evidence="11">
    <location>
        <begin position="93"/>
        <end position="112"/>
    </location>
</feature>